<comment type="function">
    <text evidence="1">Gap class segmentation protein that controls development of head structures.</text>
</comment>
<dbReference type="PANTHER" id="PTHR24392:SF49">
    <property type="entry name" value="PROTEIN HUNCHBACK"/>
    <property type="match status" value="1"/>
</dbReference>
<dbReference type="PROSITE" id="PS50157">
    <property type="entry name" value="ZINC_FINGER_C2H2_2"/>
    <property type="match status" value="5"/>
</dbReference>
<feature type="domain" description="C2H2-type" evidence="14">
    <location>
        <begin position="249"/>
        <end position="277"/>
    </location>
</feature>
<dbReference type="PANTHER" id="PTHR24392">
    <property type="entry name" value="ZINC FINGER PROTEIN"/>
    <property type="match status" value="1"/>
</dbReference>
<dbReference type="Pfam" id="PF13909">
    <property type="entry name" value="zf-H2C2_5"/>
    <property type="match status" value="1"/>
</dbReference>
<dbReference type="Gene3D" id="3.30.160.60">
    <property type="entry name" value="Classic Zinc Finger"/>
    <property type="match status" value="5"/>
</dbReference>
<dbReference type="PROSITE" id="PS00028">
    <property type="entry name" value="ZINC_FINGER_C2H2_1"/>
    <property type="match status" value="1"/>
</dbReference>
<feature type="domain" description="C2H2-type" evidence="14">
    <location>
        <begin position="186"/>
        <end position="213"/>
    </location>
</feature>
<evidence type="ECO:0000256" key="9">
    <source>
        <dbReference type="ARBA" id="ARBA00022771"/>
    </source>
</evidence>
<keyword evidence="12" id="KW-0539">Nucleus</keyword>
<evidence type="ECO:0000256" key="4">
    <source>
        <dbReference type="ARBA" id="ARBA00013638"/>
    </source>
</evidence>
<dbReference type="Pfam" id="PF00096">
    <property type="entry name" value="zf-C2H2"/>
    <property type="match status" value="3"/>
</dbReference>
<evidence type="ECO:0000313" key="16">
    <source>
        <dbReference type="Proteomes" id="UP001168821"/>
    </source>
</evidence>
<dbReference type="SMART" id="SM00355">
    <property type="entry name" value="ZnF_C2H2"/>
    <property type="match status" value="10"/>
</dbReference>
<protein>
    <recommendedName>
        <fullName evidence="4">Protein hunchback</fullName>
    </recommendedName>
</protein>
<dbReference type="FunFam" id="3.30.160.60:FF:002203">
    <property type="entry name" value="Zinc finger protein 142-like Protein"/>
    <property type="match status" value="1"/>
</dbReference>
<evidence type="ECO:0000256" key="6">
    <source>
        <dbReference type="ARBA" id="ARBA00022492"/>
    </source>
</evidence>
<proteinExistence type="inferred from homology"/>
<feature type="domain" description="C2H2-type" evidence="14">
    <location>
        <begin position="373"/>
        <end position="397"/>
    </location>
</feature>
<accession>A0AA38MCT5</accession>
<feature type="domain" description="C2H2-type" evidence="14">
    <location>
        <begin position="158"/>
        <end position="185"/>
    </location>
</feature>
<evidence type="ECO:0000256" key="5">
    <source>
        <dbReference type="ARBA" id="ARBA00022473"/>
    </source>
</evidence>
<feature type="domain" description="C2H2-type" evidence="14">
    <location>
        <begin position="313"/>
        <end position="340"/>
    </location>
</feature>
<comment type="similarity">
    <text evidence="3">Belongs to the hunchback C2H2-type zinc-finger protein family.</text>
</comment>
<evidence type="ECO:0000259" key="14">
    <source>
        <dbReference type="PROSITE" id="PS50157"/>
    </source>
</evidence>
<dbReference type="GO" id="GO:0035282">
    <property type="term" value="P:segmentation"/>
    <property type="evidence" value="ECO:0007669"/>
    <property type="project" value="UniProtKB-KW"/>
</dbReference>
<evidence type="ECO:0000256" key="2">
    <source>
        <dbReference type="ARBA" id="ARBA00004123"/>
    </source>
</evidence>
<evidence type="ECO:0000256" key="1">
    <source>
        <dbReference type="ARBA" id="ARBA00003983"/>
    </source>
</evidence>
<evidence type="ECO:0000313" key="15">
    <source>
        <dbReference type="EMBL" id="KAJ3651518.1"/>
    </source>
</evidence>
<keyword evidence="6" id="KW-0302">Gap protein</keyword>
<evidence type="ECO:0000256" key="13">
    <source>
        <dbReference type="PROSITE-ProRule" id="PRU00042"/>
    </source>
</evidence>
<evidence type="ECO:0000256" key="10">
    <source>
        <dbReference type="ARBA" id="ARBA00022833"/>
    </source>
</evidence>
<organism evidence="15 16">
    <name type="scientific">Zophobas morio</name>
    <dbReference type="NCBI Taxonomy" id="2755281"/>
    <lineage>
        <taxon>Eukaryota</taxon>
        <taxon>Metazoa</taxon>
        <taxon>Ecdysozoa</taxon>
        <taxon>Arthropoda</taxon>
        <taxon>Hexapoda</taxon>
        <taxon>Insecta</taxon>
        <taxon>Pterygota</taxon>
        <taxon>Neoptera</taxon>
        <taxon>Endopterygota</taxon>
        <taxon>Coleoptera</taxon>
        <taxon>Polyphaga</taxon>
        <taxon>Cucujiformia</taxon>
        <taxon>Tenebrionidae</taxon>
        <taxon>Zophobas</taxon>
    </lineage>
</organism>
<name>A0AA38MCT5_9CUCU</name>
<evidence type="ECO:0000256" key="8">
    <source>
        <dbReference type="ARBA" id="ARBA00022737"/>
    </source>
</evidence>
<comment type="subcellular location">
    <subcellularLocation>
        <location evidence="2">Nucleus</location>
    </subcellularLocation>
</comment>
<dbReference type="EMBL" id="JALNTZ010000005">
    <property type="protein sequence ID" value="KAJ3651518.1"/>
    <property type="molecule type" value="Genomic_DNA"/>
</dbReference>
<gene>
    <name evidence="15" type="ORF">Zmor_017553</name>
</gene>
<evidence type="ECO:0000256" key="3">
    <source>
        <dbReference type="ARBA" id="ARBA00007746"/>
    </source>
</evidence>
<dbReference type="GO" id="GO:0003677">
    <property type="term" value="F:DNA binding"/>
    <property type="evidence" value="ECO:0007669"/>
    <property type="project" value="UniProtKB-KW"/>
</dbReference>
<keyword evidence="7" id="KW-0479">Metal-binding</keyword>
<evidence type="ECO:0000256" key="7">
    <source>
        <dbReference type="ARBA" id="ARBA00022723"/>
    </source>
</evidence>
<keyword evidence="16" id="KW-1185">Reference proteome</keyword>
<keyword evidence="5" id="KW-0217">Developmental protein</keyword>
<dbReference type="GO" id="GO:0008270">
    <property type="term" value="F:zinc ion binding"/>
    <property type="evidence" value="ECO:0007669"/>
    <property type="project" value="UniProtKB-KW"/>
</dbReference>
<keyword evidence="8" id="KW-0677">Repeat</keyword>
<sequence>MSTLEYCEAIAKHERSSLKNMHSCKLCIYSTASFFLMTNHVKRHRFPLVKFTCDSAKIEPYYCIDCDFKTELIVLFKEHIYKYHGLKRESTDDLLTEDFHLQTYVCEKFSFETNLSLKWLQHTSACTGKKKKIQSVTSPKQYDAYRFTIKQATDICWYHCTECSYKTKFKYNLNRHIRKHNVNKPYACDKCPYTTNYNASLRQHINIHLDNQDVKWHECEKCPLKTKTEDTLIRHIKTLHMNHENFKWYECTKCSFKTKHRSSLDLHVAGKHLDEEKIRWYECQICTFKTKQMGSLKSHITYRHLDKEEIKWYRCDDCSYKCKSAGDLRKHVKVHLDIRSYECGYCPYQAKHSQVLDRHINTHHLDDTEAKWYKCEHCPYKSKNDSAFYRHRKRKHV</sequence>
<reference evidence="15" key="1">
    <citation type="journal article" date="2023" name="G3 (Bethesda)">
        <title>Whole genome assemblies of Zophobas morio and Tenebrio molitor.</title>
        <authorList>
            <person name="Kaur S."/>
            <person name="Stinson S.A."/>
            <person name="diCenzo G.C."/>
        </authorList>
    </citation>
    <scope>NUCLEOTIDE SEQUENCE</scope>
    <source>
        <strain evidence="15">QUZm001</strain>
    </source>
</reference>
<evidence type="ECO:0000256" key="11">
    <source>
        <dbReference type="ARBA" id="ARBA00023125"/>
    </source>
</evidence>
<dbReference type="Proteomes" id="UP001168821">
    <property type="component" value="Unassembled WGS sequence"/>
</dbReference>
<comment type="caution">
    <text evidence="15">The sequence shown here is derived from an EMBL/GenBank/DDBJ whole genome shotgun (WGS) entry which is preliminary data.</text>
</comment>
<keyword evidence="11" id="KW-0238">DNA-binding</keyword>
<evidence type="ECO:0000256" key="12">
    <source>
        <dbReference type="ARBA" id="ARBA00023242"/>
    </source>
</evidence>
<dbReference type="InterPro" id="IPR013087">
    <property type="entry name" value="Znf_C2H2_type"/>
</dbReference>
<keyword evidence="10" id="KW-0862">Zinc</keyword>
<dbReference type="SUPFAM" id="SSF57667">
    <property type="entry name" value="beta-beta-alpha zinc fingers"/>
    <property type="match status" value="2"/>
</dbReference>
<dbReference type="InterPro" id="IPR036236">
    <property type="entry name" value="Znf_C2H2_sf"/>
</dbReference>
<dbReference type="GO" id="GO:0005634">
    <property type="term" value="C:nucleus"/>
    <property type="evidence" value="ECO:0007669"/>
    <property type="project" value="UniProtKB-SubCell"/>
</dbReference>
<keyword evidence="9 13" id="KW-0863">Zinc-finger</keyword>
<dbReference type="AlphaFoldDB" id="A0AA38MCT5"/>